<dbReference type="RefSeq" id="WP_267677180.1">
    <property type="nucleotide sequence ID" value="NZ_CP113088.1"/>
</dbReference>
<dbReference type="AlphaFoldDB" id="A0A9E8SDM1"/>
<organism evidence="1 2">
    <name type="scientific">Lacinutrix neustonica</name>
    <dbReference type="NCBI Taxonomy" id="2980107"/>
    <lineage>
        <taxon>Bacteria</taxon>
        <taxon>Pseudomonadati</taxon>
        <taxon>Bacteroidota</taxon>
        <taxon>Flavobacteriia</taxon>
        <taxon>Flavobacteriales</taxon>
        <taxon>Flavobacteriaceae</taxon>
        <taxon>Lacinutrix</taxon>
    </lineage>
</organism>
<dbReference type="Proteomes" id="UP001164705">
    <property type="component" value="Chromosome"/>
</dbReference>
<dbReference type="KEGG" id="lnu:N7U66_02475"/>
<name>A0A9E8SDM1_9FLAO</name>
<gene>
    <name evidence="1" type="ORF">N7U66_02475</name>
</gene>
<accession>A0A9E8SDM1</accession>
<keyword evidence="2" id="KW-1185">Reference proteome</keyword>
<sequence>MKRAYLTLFLTFVWLFVLNAQKAVYELPQRIASSEVLKTDGLIQPHLDDFMRLCKEYDINCTDKLFKLKEIAIVDSLKMTSRGGTLGMLVRNDNHDVEKIIFSWMTLLDKEILKVVAFHEFGHYFLGYKHTCKDCNIIMAEVNTSYFDIVKDWEYQVEQLFINSPEYLKKESLIKN</sequence>
<proteinExistence type="predicted"/>
<reference evidence="1" key="1">
    <citation type="submission" date="2022-11" db="EMBL/GenBank/DDBJ databases">
        <title>Lacinutrix neustonica HL-RS19T sp. nov., isolated from the surface microlayer sample of brackish Lake Shihwa.</title>
        <authorList>
            <person name="Choi J.Y."/>
            <person name="Hwang C.Y."/>
        </authorList>
    </citation>
    <scope>NUCLEOTIDE SEQUENCE</scope>
    <source>
        <strain evidence="1">HL-RS19</strain>
    </source>
</reference>
<evidence type="ECO:0000313" key="2">
    <source>
        <dbReference type="Proteomes" id="UP001164705"/>
    </source>
</evidence>
<evidence type="ECO:0000313" key="1">
    <source>
        <dbReference type="EMBL" id="WAC02583.1"/>
    </source>
</evidence>
<protein>
    <submittedName>
        <fullName evidence="1">Uncharacterized protein</fullName>
    </submittedName>
</protein>
<dbReference type="EMBL" id="CP113088">
    <property type="protein sequence ID" value="WAC02583.1"/>
    <property type="molecule type" value="Genomic_DNA"/>
</dbReference>